<keyword evidence="1" id="KW-0812">Transmembrane</keyword>
<keyword evidence="3" id="KW-1185">Reference proteome</keyword>
<evidence type="ECO:0000313" key="3">
    <source>
        <dbReference type="Proteomes" id="UP000324022"/>
    </source>
</evidence>
<reference evidence="2 3" key="1">
    <citation type="submission" date="2018-03" db="EMBL/GenBank/DDBJ databases">
        <authorList>
            <person name="Guldener U."/>
        </authorList>
    </citation>
    <scope>NUCLEOTIDE SEQUENCE [LARGE SCALE GENOMIC DNA]</scope>
    <source>
        <strain evidence="2 3">NBRC100155</strain>
    </source>
</reference>
<feature type="transmembrane region" description="Helical" evidence="1">
    <location>
        <begin position="6"/>
        <end position="28"/>
    </location>
</feature>
<keyword evidence="1" id="KW-0472">Membrane</keyword>
<accession>A0A5C3EDY3</accession>
<protein>
    <submittedName>
        <fullName evidence="2">Uncharacterized protein</fullName>
    </submittedName>
</protein>
<dbReference type="EMBL" id="OOIN01000020">
    <property type="protein sequence ID" value="SPO27846.1"/>
    <property type="molecule type" value="Genomic_DNA"/>
</dbReference>
<sequence length="130" mass="14274">MVSRPFINLLVAFAWMMISCLGVQAILFGPNDDFYKKYCVNNEAANFGYVCFDVNFDIQAHAADSSPGLVGVTSADKKHFVITVAEKEDVWFNTLGHNIVMHPIKKDGVVPGGHQVYQADHGPGSSHVTF</sequence>
<organism evidence="2 3">
    <name type="scientific">Ustilago trichophora</name>
    <dbReference type="NCBI Taxonomy" id="86804"/>
    <lineage>
        <taxon>Eukaryota</taxon>
        <taxon>Fungi</taxon>
        <taxon>Dikarya</taxon>
        <taxon>Basidiomycota</taxon>
        <taxon>Ustilaginomycotina</taxon>
        <taxon>Ustilaginomycetes</taxon>
        <taxon>Ustilaginales</taxon>
        <taxon>Ustilaginaceae</taxon>
        <taxon>Ustilago</taxon>
    </lineage>
</organism>
<dbReference type="AlphaFoldDB" id="A0A5C3EDY3"/>
<keyword evidence="1" id="KW-1133">Transmembrane helix</keyword>
<proteinExistence type="predicted"/>
<evidence type="ECO:0000256" key="1">
    <source>
        <dbReference type="SAM" id="Phobius"/>
    </source>
</evidence>
<dbReference type="PROSITE" id="PS51257">
    <property type="entry name" value="PROKAR_LIPOPROTEIN"/>
    <property type="match status" value="1"/>
</dbReference>
<evidence type="ECO:0000313" key="2">
    <source>
        <dbReference type="EMBL" id="SPO27846.1"/>
    </source>
</evidence>
<dbReference type="Proteomes" id="UP000324022">
    <property type="component" value="Unassembled WGS sequence"/>
</dbReference>
<name>A0A5C3EDY3_9BASI</name>
<gene>
    <name evidence="2" type="ORF">UTRI_04989</name>
</gene>